<evidence type="ECO:0008006" key="3">
    <source>
        <dbReference type="Google" id="ProtNLM"/>
    </source>
</evidence>
<dbReference type="Proteomes" id="UP000622245">
    <property type="component" value="Unassembled WGS sequence"/>
</dbReference>
<keyword evidence="2" id="KW-1185">Reference proteome</keyword>
<proteinExistence type="predicted"/>
<evidence type="ECO:0000313" key="2">
    <source>
        <dbReference type="Proteomes" id="UP000622245"/>
    </source>
</evidence>
<organism evidence="1 2">
    <name type="scientific">Micromonospora tarensis</name>
    <dbReference type="NCBI Taxonomy" id="2806100"/>
    <lineage>
        <taxon>Bacteria</taxon>
        <taxon>Bacillati</taxon>
        <taxon>Actinomycetota</taxon>
        <taxon>Actinomycetes</taxon>
        <taxon>Micromonosporales</taxon>
        <taxon>Micromonosporaceae</taxon>
        <taxon>Micromonospora</taxon>
    </lineage>
</organism>
<gene>
    <name evidence="1" type="ORF">JM949_07895</name>
</gene>
<comment type="caution">
    <text evidence="1">The sequence shown here is derived from an EMBL/GenBank/DDBJ whole genome shotgun (WGS) entry which is preliminary data.</text>
</comment>
<dbReference type="EMBL" id="JAEVHL010000022">
    <property type="protein sequence ID" value="MBM0275379.1"/>
    <property type="molecule type" value="Genomic_DNA"/>
</dbReference>
<evidence type="ECO:0000313" key="1">
    <source>
        <dbReference type="EMBL" id="MBM0275379.1"/>
    </source>
</evidence>
<name>A0ABS1YDA5_9ACTN</name>
<dbReference type="RefSeq" id="WP_203147778.1">
    <property type="nucleotide sequence ID" value="NZ_JAEVHL010000022.1"/>
</dbReference>
<protein>
    <recommendedName>
        <fullName evidence="3">Zinc-ribbon domain-containing protein</fullName>
    </recommendedName>
</protein>
<reference evidence="1 2" key="1">
    <citation type="submission" date="2021-01" db="EMBL/GenBank/DDBJ databases">
        <title>Draft genome sequence of Micromonospora sp. strain STR1s_6.</title>
        <authorList>
            <person name="Karlyshev A."/>
            <person name="Jawad R."/>
        </authorList>
    </citation>
    <scope>NUCLEOTIDE SEQUENCE [LARGE SCALE GENOMIC DNA]</scope>
    <source>
        <strain evidence="1 2">STR1S-6</strain>
    </source>
</reference>
<sequence length="141" mass="16263">MRQQPVPEPLTEWAAPVRERWFCSWCYAWTEFGHDPREIARPQYEPMKNRWERAQSPQLPEDVGHAYDVAYAHEGAGATLCGIQHDSVSASAYPWVPDWPNACPGCKETARVIDQRWPVEMRGAGKRIHPRPPADSRWPPF</sequence>
<accession>A0ABS1YDA5</accession>